<protein>
    <submittedName>
        <fullName evidence="1">Uncharacterized protein</fullName>
    </submittedName>
</protein>
<accession>A0ACB7XCZ3</accession>
<dbReference type="EMBL" id="CM037156">
    <property type="protein sequence ID" value="KAH7838582.1"/>
    <property type="molecule type" value="Genomic_DNA"/>
</dbReference>
<keyword evidence="2" id="KW-1185">Reference proteome</keyword>
<name>A0ACB7XCZ3_9ERIC</name>
<evidence type="ECO:0000313" key="2">
    <source>
        <dbReference type="Proteomes" id="UP000828048"/>
    </source>
</evidence>
<gene>
    <name evidence="1" type="ORF">Vadar_028588</name>
</gene>
<reference evidence="1 2" key="1">
    <citation type="journal article" date="2021" name="Hortic Res">
        <title>High-quality reference genome and annotation aids understanding of berry development for evergreen blueberry (Vaccinium darrowii).</title>
        <authorList>
            <person name="Yu J."/>
            <person name="Hulse-Kemp A.M."/>
            <person name="Babiker E."/>
            <person name="Staton M."/>
        </authorList>
    </citation>
    <scope>NUCLEOTIDE SEQUENCE [LARGE SCALE GENOMIC DNA]</scope>
    <source>
        <strain evidence="2">cv. NJ 8807/NJ 8810</strain>
        <tissue evidence="1">Young leaf</tissue>
    </source>
</reference>
<dbReference type="Proteomes" id="UP000828048">
    <property type="component" value="Chromosome 6"/>
</dbReference>
<sequence length="714" mass="79837">MLKPNSAPGSSRAATLKPDLSPTPKLPDDKNKVICGSIEEGDLRNATNIARRGGRTERELDENVAIRDGPAVLGLLFAARGEREREHISWVGSLPLKGQGEDWDVWFVSPGSKILKFFGGTRYVSFGGATTILPLIESSTLEFCVTSARSITSLHYPCMLSKGNFPLSTVASMRRVWLTRDRVRSRSRILLLTWPARSKVDRRFESVVAIKLNDVEDRGGLRGGRRDRVMVASQSSFWQLLSFLSDQSSLTNSTSIGSVAGETRVVADIEATVSSDYGDGPSIREVEDRGGKCVGWVGGLHPGVGKIGAGMGQNRRALSTINRNIIGAPPYPCEVNKRQALSENNGISNKNLPMPAHRPVTRKFAAQMASKQKPPIPEETKKLVHSVPVPAESEDCTIIDVDHKAVGAFPVPMFVQHTEALLDEIDRMEVEMEDISEEPVADIDGNDKKNPLAVVEYIDDIYSYYKKVESSSCVLSNYMAQQFDLNERMRSILIDWLIEVHYKFELMEETLYLTVNLIDRFLAIQPVVRKKLQLVGVTAMLLACKYEEVSVPVVEDLILISDKAYSRKEVLEMEKLMVNTLQFNMSVPTPYVFMRRFLKAAQSDKKVELLSFFIIELCLVEYEMLKFPPSLLAAAAVFTAQSALCGYKKWSKTSERHTNYSEDHLMECSRLMVSFHQKAGNGKLTGVHRKYSTLKYGYAAKSEPAHFLLEEDRY</sequence>
<proteinExistence type="predicted"/>
<evidence type="ECO:0000313" key="1">
    <source>
        <dbReference type="EMBL" id="KAH7838582.1"/>
    </source>
</evidence>
<organism evidence="1 2">
    <name type="scientific">Vaccinium darrowii</name>
    <dbReference type="NCBI Taxonomy" id="229202"/>
    <lineage>
        <taxon>Eukaryota</taxon>
        <taxon>Viridiplantae</taxon>
        <taxon>Streptophyta</taxon>
        <taxon>Embryophyta</taxon>
        <taxon>Tracheophyta</taxon>
        <taxon>Spermatophyta</taxon>
        <taxon>Magnoliopsida</taxon>
        <taxon>eudicotyledons</taxon>
        <taxon>Gunneridae</taxon>
        <taxon>Pentapetalae</taxon>
        <taxon>asterids</taxon>
        <taxon>Ericales</taxon>
        <taxon>Ericaceae</taxon>
        <taxon>Vaccinioideae</taxon>
        <taxon>Vaccinieae</taxon>
        <taxon>Vaccinium</taxon>
    </lineage>
</organism>
<comment type="caution">
    <text evidence="1">The sequence shown here is derived from an EMBL/GenBank/DDBJ whole genome shotgun (WGS) entry which is preliminary data.</text>
</comment>